<dbReference type="SMART" id="SM00564">
    <property type="entry name" value="PQQ"/>
    <property type="match status" value="4"/>
</dbReference>
<dbReference type="PRINTS" id="PR00301">
    <property type="entry name" value="HEATSHOCK70"/>
</dbReference>
<comment type="caution">
    <text evidence="7">The sequence shown here is derived from an EMBL/GenBank/DDBJ whole genome shotgun (WGS) entry which is preliminary data.</text>
</comment>
<dbReference type="GO" id="GO:0140662">
    <property type="term" value="F:ATP-dependent protein folding chaperone"/>
    <property type="evidence" value="ECO:0007669"/>
    <property type="project" value="InterPro"/>
</dbReference>
<dbReference type="Gene3D" id="3.90.640.10">
    <property type="entry name" value="Actin, Chain A, domain 4"/>
    <property type="match status" value="1"/>
</dbReference>
<dbReference type="SUPFAM" id="SSF50998">
    <property type="entry name" value="Quinoprotein alcohol dehydrogenase-like"/>
    <property type="match status" value="1"/>
</dbReference>
<dbReference type="Gene3D" id="3.30.420.40">
    <property type="match status" value="2"/>
</dbReference>
<accession>A0A562V1R0</accession>
<dbReference type="OrthoDB" id="3333926at2"/>
<proteinExistence type="inferred from homology"/>
<feature type="compositionally biased region" description="Low complexity" evidence="6">
    <location>
        <begin position="374"/>
        <end position="383"/>
    </location>
</feature>
<dbReference type="InterPro" id="IPR015943">
    <property type="entry name" value="WD40/YVTN_repeat-like_dom_sf"/>
</dbReference>
<dbReference type="EMBL" id="VLLL01000006">
    <property type="protein sequence ID" value="TWJ11737.1"/>
    <property type="molecule type" value="Genomic_DNA"/>
</dbReference>
<organism evidence="7 8">
    <name type="scientific">Stackebrandtia albiflava</name>
    <dbReference type="NCBI Taxonomy" id="406432"/>
    <lineage>
        <taxon>Bacteria</taxon>
        <taxon>Bacillati</taxon>
        <taxon>Actinomycetota</taxon>
        <taxon>Actinomycetes</taxon>
        <taxon>Glycomycetales</taxon>
        <taxon>Glycomycetaceae</taxon>
        <taxon>Stackebrandtia</taxon>
    </lineage>
</organism>
<dbReference type="InterPro" id="IPR018391">
    <property type="entry name" value="PQQ_b-propeller_rpt"/>
</dbReference>
<dbReference type="PANTHER" id="PTHR42749:SF1">
    <property type="entry name" value="CELL SHAPE-DETERMINING PROTEIN MREB"/>
    <property type="match status" value="1"/>
</dbReference>
<dbReference type="Gene3D" id="2.130.10.10">
    <property type="entry name" value="YVTN repeat-like/Quinoprotein amine dehydrogenase"/>
    <property type="match status" value="1"/>
</dbReference>
<dbReference type="SUPFAM" id="SSF53067">
    <property type="entry name" value="Actin-like ATPase domain"/>
    <property type="match status" value="2"/>
</dbReference>
<dbReference type="Proteomes" id="UP000321617">
    <property type="component" value="Unassembled WGS sequence"/>
</dbReference>
<evidence type="ECO:0000256" key="2">
    <source>
        <dbReference type="ARBA" id="ARBA00022741"/>
    </source>
</evidence>
<sequence length="955" mass="100900">MSAPNGYVLGVDLGTSHTVAVIRWPDGRTRPLLVDGAPVMPSAVFLDESGHLHVGRDAQRLAQTDPARYEPNPKQRIGEGTVLLGDREVPATALLSAILRNVAAKAVEAVGQLPPTVLTFPAKWGPQRRSVLEDAAAQAGFPPVALVPEPVAAAHYFTEVMRQPIPQGGAVAVFDFGGGTLDIAVVRHEADGRFTVLSDGGLDDLGGLDVDEALVDYLGKTISAHVPTVWEQLTSPGTATDRRNRRLFWDDVRGAKEMLSRTTVAPVPVPGVEAALHLTRDELERLASPLLARAVAETERVIGGTGQAADQLAGLFLVGGASRIPLVGRMLHSQLGIAPTVLEQPELPVAEGSLAAAFPVKDAPAEATPPPQPHQVSVPVPAETTPPPPQESFTPQVPVSGGPSGDAYPRPVSGGASGEPYTRPVSGGAPGEPYTRPVSGSPYPHPVSGGAAAGPVSGGPSGDPYASPVSGGAPGTPTFARQTPPGVPGQRAPFGTPPSGAGTGGTVSATRPWWRNRSTWIGAGVGVVVLALLAGWLMYDPYPQRDMTPLEQVGADIAYPGIDEGETPYVFAPDIDGDVAYYATEPETDRLYVTAVDLTTGEKLWETPAMTGDWTDIVAQNSLLYVGETIDTGTNRLTFLDRETGDRRGTVDMASDDWGYAVGDRLVIFRAESGAVEAYDDAGTRQWSVDLAAPLVDGARVNTWEEVSARANETFDRTEGSVWAVDEAGETSIIDVEAGEVVASKALADPDADYYAYEDTLFVAEGDGGYLVSAYDVADLSGTLNWRPEGTTQNPLWLGPCGETRVCVMEDRDEDDTADGTTVLSFDGEGEIVWTSPAGQFVRGAQIAGEYLAISRLTGEGEDSQVTQVYDENLEPVGEAQPGTFTRIDSGSYLRFPYSGGSTPLPEQRAFVGLGGQDGTRYELGSYEVIPQCDATDMYLTCPTPTGFRVWTFRE</sequence>
<feature type="compositionally biased region" description="Low complexity" evidence="6">
    <location>
        <begin position="446"/>
        <end position="455"/>
    </location>
</feature>
<evidence type="ECO:0000313" key="8">
    <source>
        <dbReference type="Proteomes" id="UP000321617"/>
    </source>
</evidence>
<protein>
    <submittedName>
        <fullName evidence="7">Putative pyrroloquinoline-quinone binding quinoprotein</fullName>
    </submittedName>
</protein>
<dbReference type="InterPro" id="IPR018181">
    <property type="entry name" value="Heat_shock_70_CS"/>
</dbReference>
<dbReference type="GO" id="GO:0005524">
    <property type="term" value="F:ATP binding"/>
    <property type="evidence" value="ECO:0007669"/>
    <property type="project" value="UniProtKB-KW"/>
</dbReference>
<dbReference type="InterPro" id="IPR043129">
    <property type="entry name" value="ATPase_NBD"/>
</dbReference>
<evidence type="ECO:0000256" key="3">
    <source>
        <dbReference type="ARBA" id="ARBA00022840"/>
    </source>
</evidence>
<keyword evidence="8" id="KW-1185">Reference proteome</keyword>
<dbReference type="RefSeq" id="WP_147138304.1">
    <property type="nucleotide sequence ID" value="NZ_BAABIJ010000002.1"/>
</dbReference>
<feature type="region of interest" description="Disordered" evidence="6">
    <location>
        <begin position="363"/>
        <end position="510"/>
    </location>
</feature>
<evidence type="ECO:0000256" key="6">
    <source>
        <dbReference type="SAM" id="MobiDB-lite"/>
    </source>
</evidence>
<dbReference type="PANTHER" id="PTHR42749">
    <property type="entry name" value="CELL SHAPE-DETERMINING PROTEIN MREB"/>
    <property type="match status" value="1"/>
</dbReference>
<keyword evidence="3" id="KW-0067">ATP-binding</keyword>
<evidence type="ECO:0000256" key="4">
    <source>
        <dbReference type="ARBA" id="ARBA00023016"/>
    </source>
</evidence>
<dbReference type="PROSITE" id="PS01036">
    <property type="entry name" value="HSP70_3"/>
    <property type="match status" value="1"/>
</dbReference>
<evidence type="ECO:0000256" key="1">
    <source>
        <dbReference type="ARBA" id="ARBA00007381"/>
    </source>
</evidence>
<keyword evidence="4" id="KW-0346">Stress response</keyword>
<gene>
    <name evidence="7" type="ORF">LX16_2467</name>
</gene>
<dbReference type="InterPro" id="IPR011047">
    <property type="entry name" value="Quinoprotein_ADH-like_sf"/>
</dbReference>
<dbReference type="InterPro" id="IPR013126">
    <property type="entry name" value="Hsp_70_fam"/>
</dbReference>
<name>A0A562V1R0_9ACTN</name>
<dbReference type="AlphaFoldDB" id="A0A562V1R0"/>
<comment type="similarity">
    <text evidence="1">Belongs to the heat shock protein 70 family.</text>
</comment>
<keyword evidence="2" id="KW-0547">Nucleotide-binding</keyword>
<evidence type="ECO:0000256" key="5">
    <source>
        <dbReference type="ARBA" id="ARBA00023186"/>
    </source>
</evidence>
<keyword evidence="5" id="KW-0143">Chaperone</keyword>
<dbReference type="Pfam" id="PF00012">
    <property type="entry name" value="HSP70"/>
    <property type="match status" value="1"/>
</dbReference>
<reference evidence="7 8" key="1">
    <citation type="journal article" date="2013" name="Stand. Genomic Sci.">
        <title>Genomic Encyclopedia of Type Strains, Phase I: The one thousand microbial genomes (KMG-I) project.</title>
        <authorList>
            <person name="Kyrpides N.C."/>
            <person name="Woyke T."/>
            <person name="Eisen J.A."/>
            <person name="Garrity G."/>
            <person name="Lilburn T.G."/>
            <person name="Beck B.J."/>
            <person name="Whitman W.B."/>
            <person name="Hugenholtz P."/>
            <person name="Klenk H.P."/>
        </authorList>
    </citation>
    <scope>NUCLEOTIDE SEQUENCE [LARGE SCALE GENOMIC DNA]</scope>
    <source>
        <strain evidence="7 8">DSM 45044</strain>
    </source>
</reference>
<evidence type="ECO:0000313" key="7">
    <source>
        <dbReference type="EMBL" id="TWJ11737.1"/>
    </source>
</evidence>